<dbReference type="RefSeq" id="WP_118900245.1">
    <property type="nucleotide sequence ID" value="NZ_QOCR01000001.1"/>
</dbReference>
<feature type="transmembrane region" description="Helical" evidence="6">
    <location>
        <begin position="12"/>
        <end position="30"/>
    </location>
</feature>
<feature type="transmembrane region" description="Helical" evidence="6">
    <location>
        <begin position="127"/>
        <end position="153"/>
    </location>
</feature>
<comment type="caution">
    <text evidence="7">The sequence shown here is derived from an EMBL/GenBank/DDBJ whole genome shotgun (WGS) entry which is preliminary data.</text>
</comment>
<keyword evidence="5 6" id="KW-0472">Membrane</keyword>
<evidence type="ECO:0000313" key="7">
    <source>
        <dbReference type="EMBL" id="RHW52320.1"/>
    </source>
</evidence>
<evidence type="ECO:0000256" key="1">
    <source>
        <dbReference type="ARBA" id="ARBA00004651"/>
    </source>
</evidence>
<keyword evidence="3 6" id="KW-0812">Transmembrane</keyword>
<feature type="transmembrane region" description="Helical" evidence="6">
    <location>
        <begin position="238"/>
        <end position="261"/>
    </location>
</feature>
<evidence type="ECO:0000256" key="6">
    <source>
        <dbReference type="SAM" id="Phobius"/>
    </source>
</evidence>
<comment type="subcellular location">
    <subcellularLocation>
        <location evidence="1">Cell membrane</location>
        <topology evidence="1">Multi-pass membrane protein</topology>
    </subcellularLocation>
</comment>
<feature type="transmembrane region" description="Helical" evidence="6">
    <location>
        <begin position="45"/>
        <end position="66"/>
    </location>
</feature>
<evidence type="ECO:0000256" key="2">
    <source>
        <dbReference type="ARBA" id="ARBA00022475"/>
    </source>
</evidence>
<sequence>MSTKTVKKSITSSGLIALGAGGTIGSSWIYTNSQFFREYGAGGEIGGLLLAAVLAIFAALSFAELATTFVRAGGEVVYGYVAFGKPGAIFAAWALLGGYISLLGFYVTASSLLLARLFPIITKGIGYSFAGVRISLVELAIGVLITLIVYGVTYRGAHLTSKVQVVLLSGLIILGFILIVIGFSHGSMHNFWPAFHNQQKPLPAIIRFVIPAMTFLTGWESVATLAEEAQMPARKIGLIVIFSIVLAATYYISVLLASAWIWPWQKTAQMTMGTIDAFTAAGFPILGMIAFVISALGLMTGFLNLFSASSRLLFSLARGNLLPQGIAQLHARYQTPARAVSVVLVLVLALGWLGKGALVYFLDVGGFLIALAWAFNVLCLLKIRHQYPHLPAGFRNRHLLWPIIGGVASLSIAVINFLPITKYSLIWPIEYLLLAIWAVFGLIILWRSSFYSVDTQALLGKDMIHKLTQNKNP</sequence>
<feature type="transmembrane region" description="Helical" evidence="6">
    <location>
        <begin position="281"/>
        <end position="314"/>
    </location>
</feature>
<accession>A0A417ZK29</accession>
<feature type="transmembrane region" description="Helical" evidence="6">
    <location>
        <begin position="359"/>
        <end position="378"/>
    </location>
</feature>
<feature type="transmembrane region" description="Helical" evidence="6">
    <location>
        <begin position="425"/>
        <end position="446"/>
    </location>
</feature>
<feature type="transmembrane region" description="Helical" evidence="6">
    <location>
        <begin position="165"/>
        <end position="184"/>
    </location>
</feature>
<dbReference type="GO" id="GO:0005886">
    <property type="term" value="C:plasma membrane"/>
    <property type="evidence" value="ECO:0007669"/>
    <property type="project" value="UniProtKB-SubCell"/>
</dbReference>
<evidence type="ECO:0000256" key="3">
    <source>
        <dbReference type="ARBA" id="ARBA00022692"/>
    </source>
</evidence>
<dbReference type="AlphaFoldDB" id="A0A417ZK29"/>
<feature type="transmembrane region" description="Helical" evidence="6">
    <location>
        <begin position="204"/>
        <end position="226"/>
    </location>
</feature>
<dbReference type="Proteomes" id="UP000284109">
    <property type="component" value="Unassembled WGS sequence"/>
</dbReference>
<name>A0A417ZK29_9LACO</name>
<dbReference type="OrthoDB" id="3181223at2"/>
<dbReference type="Pfam" id="PF13520">
    <property type="entry name" value="AA_permease_2"/>
    <property type="match status" value="1"/>
</dbReference>
<dbReference type="EMBL" id="QOCR01000001">
    <property type="protein sequence ID" value="RHW52320.1"/>
    <property type="molecule type" value="Genomic_DNA"/>
</dbReference>
<feature type="transmembrane region" description="Helical" evidence="6">
    <location>
        <begin position="335"/>
        <end position="353"/>
    </location>
</feature>
<feature type="transmembrane region" description="Helical" evidence="6">
    <location>
        <begin position="399"/>
        <end position="419"/>
    </location>
</feature>
<evidence type="ECO:0000256" key="4">
    <source>
        <dbReference type="ARBA" id="ARBA00022989"/>
    </source>
</evidence>
<dbReference type="InterPro" id="IPR002293">
    <property type="entry name" value="AA/rel_permease1"/>
</dbReference>
<dbReference type="InterPro" id="IPR050367">
    <property type="entry name" value="APC_superfamily"/>
</dbReference>
<proteinExistence type="predicted"/>
<keyword evidence="4 6" id="KW-1133">Transmembrane helix</keyword>
<dbReference type="PANTHER" id="PTHR42770">
    <property type="entry name" value="AMINO ACID TRANSPORTER-RELATED"/>
    <property type="match status" value="1"/>
</dbReference>
<feature type="transmembrane region" description="Helical" evidence="6">
    <location>
        <begin position="87"/>
        <end position="107"/>
    </location>
</feature>
<gene>
    <name evidence="7" type="ORF">DS831_03065</name>
</gene>
<dbReference type="Gene3D" id="1.20.1740.10">
    <property type="entry name" value="Amino acid/polyamine transporter I"/>
    <property type="match status" value="1"/>
</dbReference>
<keyword evidence="2" id="KW-1003">Cell membrane</keyword>
<evidence type="ECO:0000313" key="8">
    <source>
        <dbReference type="Proteomes" id="UP000284109"/>
    </source>
</evidence>
<dbReference type="PANTHER" id="PTHR42770:SF7">
    <property type="entry name" value="MEMBRANE PROTEIN"/>
    <property type="match status" value="1"/>
</dbReference>
<dbReference type="GO" id="GO:0022857">
    <property type="term" value="F:transmembrane transporter activity"/>
    <property type="evidence" value="ECO:0007669"/>
    <property type="project" value="InterPro"/>
</dbReference>
<reference evidence="7 8" key="1">
    <citation type="submission" date="2018-07" db="EMBL/GenBank/DDBJ databases">
        <title>Genome sequences of six Lactobacillus spp. isolated from bumble bee guts.</title>
        <authorList>
            <person name="Motta E.V.S."/>
            <person name="Moran N.A."/>
        </authorList>
    </citation>
    <scope>NUCLEOTIDE SEQUENCE [LARGE SCALE GENOMIC DNA]</scope>
    <source>
        <strain evidence="7 8">BI-1.1</strain>
    </source>
</reference>
<evidence type="ECO:0000256" key="5">
    <source>
        <dbReference type="ARBA" id="ARBA00023136"/>
    </source>
</evidence>
<keyword evidence="8" id="KW-1185">Reference proteome</keyword>
<dbReference type="PIRSF" id="PIRSF006060">
    <property type="entry name" value="AA_transporter"/>
    <property type="match status" value="1"/>
</dbReference>
<protein>
    <submittedName>
        <fullName evidence="7">APC family permease</fullName>
    </submittedName>
</protein>
<organism evidence="7 8">
    <name type="scientific">Bombilactobacillus bombi</name>
    <dbReference type="NCBI Taxonomy" id="1303590"/>
    <lineage>
        <taxon>Bacteria</taxon>
        <taxon>Bacillati</taxon>
        <taxon>Bacillota</taxon>
        <taxon>Bacilli</taxon>
        <taxon>Lactobacillales</taxon>
        <taxon>Lactobacillaceae</taxon>
        <taxon>Bombilactobacillus</taxon>
    </lineage>
</organism>